<accession>A0A5C6M159</accession>
<dbReference type="Pfam" id="PF09826">
    <property type="entry name" value="Beta_propel"/>
    <property type="match status" value="1"/>
</dbReference>
<reference evidence="1 2" key="1">
    <citation type="submission" date="2019-08" db="EMBL/GenBank/DDBJ databases">
        <title>100 year-old enigma solved: identification of Planctomyces bekefii, the type genus and species of the phylum Planctomycetes.</title>
        <authorList>
            <person name="Svetlana D.N."/>
            <person name="Overmann J."/>
        </authorList>
    </citation>
    <scope>NUCLEOTIDE SEQUENCE [LARGE SCALE GENOMIC DNA]</scope>
    <source>
        <strain evidence="1">Phe10_nw2017</strain>
    </source>
</reference>
<evidence type="ECO:0000313" key="2">
    <source>
        <dbReference type="Proteomes" id="UP000321083"/>
    </source>
</evidence>
<keyword evidence="2" id="KW-1185">Reference proteome</keyword>
<gene>
    <name evidence="1" type="ORF">E3A20_29860</name>
</gene>
<evidence type="ECO:0000313" key="1">
    <source>
        <dbReference type="EMBL" id="TWW07885.1"/>
    </source>
</evidence>
<sequence>DDVSNNGARIPEIMTEVRVFDTAAGTLPTFLFSKTYPGYALDTRRVKNHLILVFADYLWVQDGRFESYGTGFASASSSGRSPYSPWIYSYREGGRPSDRPLKLDGADKIRGVGCTTILKSAAPDFDFRMTRVVSMNTKEAASADQSTAVLGGGDQIYMSERGIYLSKSDVSWYGWDETPRQSEPLLLTRIAFDGDSGAIAPVAYGVVQGRVKDQWAFKEFEGHDVLSVATSTGYLWGQGENVAQNHRYVLKTNLDTHTLDVAAKIENFGTGEDIRAIRYVDSMAYVVTFKKTDPLFAFNLADPLHPVLESELKIPGFSVYMHPVNDQKMIGVGFDAADQGDFAWFQ</sequence>
<reference evidence="1 2" key="2">
    <citation type="submission" date="2019-08" db="EMBL/GenBank/DDBJ databases">
        <authorList>
            <person name="Henke P."/>
        </authorList>
    </citation>
    <scope>NUCLEOTIDE SEQUENCE [LARGE SCALE GENOMIC DNA]</scope>
    <source>
        <strain evidence="1">Phe10_nw2017</strain>
    </source>
</reference>
<comment type="caution">
    <text evidence="1">The sequence shown here is derived from an EMBL/GenBank/DDBJ whole genome shotgun (WGS) entry which is preliminary data.</text>
</comment>
<protein>
    <recommendedName>
        <fullName evidence="3">Beta propeller domain-containing protein</fullName>
    </recommendedName>
</protein>
<organism evidence="1 2">
    <name type="scientific">Planctomyces bekefii</name>
    <dbReference type="NCBI Taxonomy" id="1653850"/>
    <lineage>
        <taxon>Bacteria</taxon>
        <taxon>Pseudomonadati</taxon>
        <taxon>Planctomycetota</taxon>
        <taxon>Planctomycetia</taxon>
        <taxon>Planctomycetales</taxon>
        <taxon>Planctomycetaceae</taxon>
        <taxon>Planctomyces</taxon>
    </lineage>
</organism>
<dbReference type="AlphaFoldDB" id="A0A5C6M159"/>
<feature type="non-terminal residue" evidence="1">
    <location>
        <position position="1"/>
    </location>
</feature>
<dbReference type="Proteomes" id="UP000321083">
    <property type="component" value="Unassembled WGS sequence"/>
</dbReference>
<feature type="non-terminal residue" evidence="1">
    <location>
        <position position="346"/>
    </location>
</feature>
<evidence type="ECO:0008006" key="3">
    <source>
        <dbReference type="Google" id="ProtNLM"/>
    </source>
</evidence>
<proteinExistence type="predicted"/>
<dbReference type="EMBL" id="SRHE01000961">
    <property type="protein sequence ID" value="TWW07885.1"/>
    <property type="molecule type" value="Genomic_DNA"/>
</dbReference>
<name>A0A5C6M159_9PLAN</name>
<dbReference type="InterPro" id="IPR019198">
    <property type="entry name" value="Beta_propeller_containing"/>
</dbReference>